<dbReference type="GO" id="GO:0006360">
    <property type="term" value="P:transcription by RNA polymerase I"/>
    <property type="evidence" value="ECO:0007669"/>
    <property type="project" value="TreeGrafter"/>
</dbReference>
<keyword evidence="2" id="KW-0804">Transcription</keyword>
<sequence>MSDAEDNYGNGGDFGDVQDFVGSKEEYGGDDGREIEEGADELNGQHVDRADPNNATGVVHSGMPGDGALAGQPNKFRTTTPYMTKYESAQILGTQALQISMNAPVLVPLDRELDHSR</sequence>
<name>A0A0L0VP20_9BASI</name>
<reference evidence="5" key="1">
    <citation type="submission" date="2014-03" db="EMBL/GenBank/DDBJ databases">
        <title>The Genome Sequence of Puccinia striiformis f. sp. tritici PST-78.</title>
        <authorList>
            <consortium name="The Broad Institute Genome Sequencing Platform"/>
            <person name="Cuomo C."/>
            <person name="Hulbert S."/>
            <person name="Chen X."/>
            <person name="Walker B."/>
            <person name="Young S.K."/>
            <person name="Zeng Q."/>
            <person name="Gargeya S."/>
            <person name="Fitzgerald M."/>
            <person name="Haas B."/>
            <person name="Abouelleil A."/>
            <person name="Alvarado L."/>
            <person name="Arachchi H.M."/>
            <person name="Berlin A.M."/>
            <person name="Chapman S.B."/>
            <person name="Goldberg J."/>
            <person name="Griggs A."/>
            <person name="Gujja S."/>
            <person name="Hansen M."/>
            <person name="Howarth C."/>
            <person name="Imamovic A."/>
            <person name="Larimer J."/>
            <person name="McCowan C."/>
            <person name="Montmayeur A."/>
            <person name="Murphy C."/>
            <person name="Neiman D."/>
            <person name="Pearson M."/>
            <person name="Priest M."/>
            <person name="Roberts A."/>
            <person name="Saif S."/>
            <person name="Shea T."/>
            <person name="Sisk P."/>
            <person name="Sykes S."/>
            <person name="Wortman J."/>
            <person name="Nusbaum C."/>
            <person name="Birren B."/>
        </authorList>
    </citation>
    <scope>NUCLEOTIDE SEQUENCE [LARGE SCALE GENOMIC DNA]</scope>
    <source>
        <strain evidence="5">race PST-78</strain>
    </source>
</reference>
<dbReference type="GO" id="GO:0005736">
    <property type="term" value="C:RNA polymerase I complex"/>
    <property type="evidence" value="ECO:0007669"/>
    <property type="project" value="TreeGrafter"/>
</dbReference>
<dbReference type="GO" id="GO:0005665">
    <property type="term" value="C:RNA polymerase II, core complex"/>
    <property type="evidence" value="ECO:0007669"/>
    <property type="project" value="TreeGrafter"/>
</dbReference>
<evidence type="ECO:0000256" key="1">
    <source>
        <dbReference type="ARBA" id="ARBA00022478"/>
    </source>
</evidence>
<proteinExistence type="predicted"/>
<organism evidence="4 5">
    <name type="scientific">Puccinia striiformis f. sp. tritici PST-78</name>
    <dbReference type="NCBI Taxonomy" id="1165861"/>
    <lineage>
        <taxon>Eukaryota</taxon>
        <taxon>Fungi</taxon>
        <taxon>Dikarya</taxon>
        <taxon>Basidiomycota</taxon>
        <taxon>Pucciniomycotina</taxon>
        <taxon>Pucciniomycetes</taxon>
        <taxon>Pucciniales</taxon>
        <taxon>Pucciniaceae</taxon>
        <taxon>Puccinia</taxon>
    </lineage>
</organism>
<dbReference type="GO" id="GO:0006366">
    <property type="term" value="P:transcription by RNA polymerase II"/>
    <property type="evidence" value="ECO:0007669"/>
    <property type="project" value="TreeGrafter"/>
</dbReference>
<protein>
    <submittedName>
        <fullName evidence="4">Uncharacterized protein</fullName>
    </submittedName>
</protein>
<dbReference type="GO" id="GO:0042797">
    <property type="term" value="P:tRNA transcription by RNA polymerase III"/>
    <property type="evidence" value="ECO:0007669"/>
    <property type="project" value="TreeGrafter"/>
</dbReference>
<keyword evidence="1" id="KW-0240">DNA-directed RNA polymerase</keyword>
<evidence type="ECO:0000256" key="2">
    <source>
        <dbReference type="ARBA" id="ARBA00023163"/>
    </source>
</evidence>
<dbReference type="PANTHER" id="PTHR47227">
    <property type="entry name" value="DNA-DIRECTED RNA POLYMERASE SUBUNIT K"/>
    <property type="match status" value="1"/>
</dbReference>
<dbReference type="Gene3D" id="3.90.940.10">
    <property type="match status" value="1"/>
</dbReference>
<dbReference type="InterPro" id="IPR036161">
    <property type="entry name" value="RPB6/omega-like_sf"/>
</dbReference>
<accession>A0A0L0VP20</accession>
<dbReference type="GO" id="GO:0003899">
    <property type="term" value="F:DNA-directed RNA polymerase activity"/>
    <property type="evidence" value="ECO:0007669"/>
    <property type="project" value="InterPro"/>
</dbReference>
<evidence type="ECO:0000313" key="4">
    <source>
        <dbReference type="EMBL" id="KNF00996.1"/>
    </source>
</evidence>
<dbReference type="EMBL" id="AJIL01000032">
    <property type="protein sequence ID" value="KNF00996.1"/>
    <property type="molecule type" value="Genomic_DNA"/>
</dbReference>
<feature type="compositionally biased region" description="Basic and acidic residues" evidence="3">
    <location>
        <begin position="22"/>
        <end position="36"/>
    </location>
</feature>
<dbReference type="SUPFAM" id="SSF63562">
    <property type="entry name" value="RPB6/omega subunit-like"/>
    <property type="match status" value="1"/>
</dbReference>
<dbReference type="GO" id="GO:0003677">
    <property type="term" value="F:DNA binding"/>
    <property type="evidence" value="ECO:0007669"/>
    <property type="project" value="InterPro"/>
</dbReference>
<evidence type="ECO:0000256" key="3">
    <source>
        <dbReference type="SAM" id="MobiDB-lite"/>
    </source>
</evidence>
<dbReference type="STRING" id="1165861.A0A0L0VP20"/>
<dbReference type="Proteomes" id="UP000054564">
    <property type="component" value="Unassembled WGS sequence"/>
</dbReference>
<feature type="region of interest" description="Disordered" evidence="3">
    <location>
        <begin position="1"/>
        <end position="73"/>
    </location>
</feature>
<keyword evidence="5" id="KW-1185">Reference proteome</keyword>
<dbReference type="OrthoDB" id="259769at2759"/>
<evidence type="ECO:0000313" key="5">
    <source>
        <dbReference type="Proteomes" id="UP000054564"/>
    </source>
</evidence>
<gene>
    <name evidence="4" type="ORF">PSTG_05629</name>
</gene>
<dbReference type="GO" id="GO:0005666">
    <property type="term" value="C:RNA polymerase III complex"/>
    <property type="evidence" value="ECO:0007669"/>
    <property type="project" value="TreeGrafter"/>
</dbReference>
<dbReference type="PANTHER" id="PTHR47227:SF5">
    <property type="entry name" value="DNA-DIRECTED RNA POLYMERASES I, II, AND III SUBUNIT RPABC2"/>
    <property type="match status" value="1"/>
</dbReference>
<dbReference type="AlphaFoldDB" id="A0A0L0VP20"/>
<comment type="caution">
    <text evidence="4">The sequence shown here is derived from an EMBL/GenBank/DDBJ whole genome shotgun (WGS) entry which is preliminary data.</text>
</comment>